<sequence length="103" mass="11918">MSNQSIWRFEKPYVRVRQGADHFWMMSSNDPERMIEKHAPALAEHLRSLNHLHFMSVGVIELFPLRSLMALPVVGERDSFVLNGTRRLGSFCAQFLEVDVGFQ</sequence>
<name>A0ABP0Q176_9DINO</name>
<gene>
    <name evidence="1" type="ORF">SCF082_LOCUS38997</name>
</gene>
<proteinExistence type="predicted"/>
<comment type="caution">
    <text evidence="1">The sequence shown here is derived from an EMBL/GenBank/DDBJ whole genome shotgun (WGS) entry which is preliminary data.</text>
</comment>
<accession>A0ABP0Q176</accession>
<dbReference type="Proteomes" id="UP001642464">
    <property type="component" value="Unassembled WGS sequence"/>
</dbReference>
<reference evidence="1 2" key="1">
    <citation type="submission" date="2024-02" db="EMBL/GenBank/DDBJ databases">
        <authorList>
            <person name="Chen Y."/>
            <person name="Shah S."/>
            <person name="Dougan E. K."/>
            <person name="Thang M."/>
            <person name="Chan C."/>
        </authorList>
    </citation>
    <scope>NUCLEOTIDE SEQUENCE [LARGE SCALE GENOMIC DNA]</scope>
</reference>
<organism evidence="1 2">
    <name type="scientific">Durusdinium trenchii</name>
    <dbReference type="NCBI Taxonomy" id="1381693"/>
    <lineage>
        <taxon>Eukaryota</taxon>
        <taxon>Sar</taxon>
        <taxon>Alveolata</taxon>
        <taxon>Dinophyceae</taxon>
        <taxon>Suessiales</taxon>
        <taxon>Symbiodiniaceae</taxon>
        <taxon>Durusdinium</taxon>
    </lineage>
</organism>
<protein>
    <submittedName>
        <fullName evidence="1">RNA 2'-phosphotransferase</fullName>
    </submittedName>
</protein>
<dbReference type="EMBL" id="CAXAMM010038907">
    <property type="protein sequence ID" value="CAK9082001.1"/>
    <property type="molecule type" value="Genomic_DNA"/>
</dbReference>
<evidence type="ECO:0000313" key="1">
    <source>
        <dbReference type="EMBL" id="CAK9082001.1"/>
    </source>
</evidence>
<keyword evidence="2" id="KW-1185">Reference proteome</keyword>
<evidence type="ECO:0000313" key="2">
    <source>
        <dbReference type="Proteomes" id="UP001642464"/>
    </source>
</evidence>